<dbReference type="EMBL" id="BARW01007318">
    <property type="protein sequence ID" value="GAI86647.1"/>
    <property type="molecule type" value="Genomic_DNA"/>
</dbReference>
<accession>X1S0V3</accession>
<evidence type="ECO:0000259" key="1">
    <source>
        <dbReference type="PROSITE" id="PS51819"/>
    </source>
</evidence>
<dbReference type="SUPFAM" id="SSF54593">
    <property type="entry name" value="Glyoxalase/Bleomycin resistance protein/Dihydroxybiphenyl dioxygenase"/>
    <property type="match status" value="1"/>
</dbReference>
<protein>
    <recommendedName>
        <fullName evidence="1">VOC domain-containing protein</fullName>
    </recommendedName>
</protein>
<dbReference type="InterPro" id="IPR037523">
    <property type="entry name" value="VOC_core"/>
</dbReference>
<proteinExistence type="predicted"/>
<dbReference type="InterPro" id="IPR029068">
    <property type="entry name" value="Glyas_Bleomycin-R_OHBP_Dase"/>
</dbReference>
<feature type="domain" description="VOC" evidence="1">
    <location>
        <begin position="4"/>
        <end position="54"/>
    </location>
</feature>
<dbReference type="Gene3D" id="3.10.180.10">
    <property type="entry name" value="2,3-Dihydroxybiphenyl 1,2-Dioxygenase, domain 1"/>
    <property type="match status" value="1"/>
</dbReference>
<reference evidence="2" key="1">
    <citation type="journal article" date="2014" name="Front. Microbiol.">
        <title>High frequency of phylogenetically diverse reductive dehalogenase-homologous genes in deep subseafloor sedimentary metagenomes.</title>
        <authorList>
            <person name="Kawai M."/>
            <person name="Futagami T."/>
            <person name="Toyoda A."/>
            <person name="Takaki Y."/>
            <person name="Nishi S."/>
            <person name="Hori S."/>
            <person name="Arai W."/>
            <person name="Tsubouchi T."/>
            <person name="Morono Y."/>
            <person name="Uchiyama I."/>
            <person name="Ito T."/>
            <person name="Fujiyama A."/>
            <person name="Inagaki F."/>
            <person name="Takami H."/>
        </authorList>
    </citation>
    <scope>NUCLEOTIDE SEQUENCE</scope>
    <source>
        <strain evidence="2">Expedition CK06-06</strain>
    </source>
</reference>
<gene>
    <name evidence="2" type="ORF">S12H4_15264</name>
</gene>
<dbReference type="InterPro" id="IPR004360">
    <property type="entry name" value="Glyas_Fos-R_dOase_dom"/>
</dbReference>
<dbReference type="PROSITE" id="PS51819">
    <property type="entry name" value="VOC"/>
    <property type="match status" value="1"/>
</dbReference>
<comment type="caution">
    <text evidence="2">The sequence shown here is derived from an EMBL/GenBank/DDBJ whole genome shotgun (WGS) entry which is preliminary data.</text>
</comment>
<evidence type="ECO:0000313" key="2">
    <source>
        <dbReference type="EMBL" id="GAI86647.1"/>
    </source>
</evidence>
<organism evidence="2">
    <name type="scientific">marine sediment metagenome</name>
    <dbReference type="NCBI Taxonomy" id="412755"/>
    <lineage>
        <taxon>unclassified sequences</taxon>
        <taxon>metagenomes</taxon>
        <taxon>ecological metagenomes</taxon>
    </lineage>
</organism>
<name>X1S0V3_9ZZZZ</name>
<sequence length="54" mass="5989">MIRKIDHIGIAVNSIEDAVKLYTDALGLKVKDIEIMEAQKVRIALIPVGESKIE</sequence>
<dbReference type="Pfam" id="PF00903">
    <property type="entry name" value="Glyoxalase"/>
    <property type="match status" value="1"/>
</dbReference>
<dbReference type="AlphaFoldDB" id="X1S0V3"/>